<reference evidence="1" key="1">
    <citation type="journal article" date="2021" name="Genome Biol. Evol.">
        <title>The assembled and annotated genome of the fairy-ring fungus Marasmius oreades.</title>
        <authorList>
            <person name="Hiltunen M."/>
            <person name="Ament-Velasquez S.L."/>
            <person name="Johannesson H."/>
        </authorList>
    </citation>
    <scope>NUCLEOTIDE SEQUENCE</scope>
    <source>
        <strain evidence="1">03SP1</strain>
    </source>
</reference>
<keyword evidence="2" id="KW-1185">Reference proteome</keyword>
<dbReference type="InterPro" id="IPR032675">
    <property type="entry name" value="LRR_dom_sf"/>
</dbReference>
<evidence type="ECO:0000313" key="2">
    <source>
        <dbReference type="Proteomes" id="UP001049176"/>
    </source>
</evidence>
<evidence type="ECO:0000313" key="1">
    <source>
        <dbReference type="EMBL" id="KAG7087893.1"/>
    </source>
</evidence>
<dbReference type="GeneID" id="66081015"/>
<dbReference type="AlphaFoldDB" id="A0A9P7RR64"/>
<accession>A0A9P7RR64</accession>
<gene>
    <name evidence="1" type="ORF">E1B28_011940</name>
</gene>
<dbReference type="OrthoDB" id="2447803at2759"/>
<comment type="caution">
    <text evidence="1">The sequence shown here is derived from an EMBL/GenBank/DDBJ whole genome shotgun (WGS) entry which is preliminary data.</text>
</comment>
<organism evidence="1 2">
    <name type="scientific">Marasmius oreades</name>
    <name type="common">fairy-ring Marasmius</name>
    <dbReference type="NCBI Taxonomy" id="181124"/>
    <lineage>
        <taxon>Eukaryota</taxon>
        <taxon>Fungi</taxon>
        <taxon>Dikarya</taxon>
        <taxon>Basidiomycota</taxon>
        <taxon>Agaricomycotina</taxon>
        <taxon>Agaricomycetes</taxon>
        <taxon>Agaricomycetidae</taxon>
        <taxon>Agaricales</taxon>
        <taxon>Marasmiineae</taxon>
        <taxon>Marasmiaceae</taxon>
        <taxon>Marasmius</taxon>
    </lineage>
</organism>
<dbReference type="Proteomes" id="UP001049176">
    <property type="component" value="Chromosome 8"/>
</dbReference>
<dbReference type="RefSeq" id="XP_043004364.1">
    <property type="nucleotide sequence ID" value="XM_043156999.1"/>
</dbReference>
<dbReference type="KEGG" id="more:E1B28_011940"/>
<protein>
    <recommendedName>
        <fullName evidence="3">F-box domain-containing protein</fullName>
    </recommendedName>
</protein>
<evidence type="ECO:0008006" key="3">
    <source>
        <dbReference type="Google" id="ProtNLM"/>
    </source>
</evidence>
<dbReference type="EMBL" id="CM032188">
    <property type="protein sequence ID" value="KAG7087893.1"/>
    <property type="molecule type" value="Genomic_DNA"/>
</dbReference>
<name>A0A9P7RR64_9AGAR</name>
<proteinExistence type="predicted"/>
<sequence>MHQALGISELLQNIFQWSDRRTNVSNALVCKLWQNDGLNAVWRVITDLRDLFRFFGPTTTQHIGQYCFEPPLTRERWTLFQERYAWRVHKLRCERMDPDELSLLDTIARFQHSKPVFPNLQAIEWRIGLDSCGYGDHSVIFMHSSVRSFQLFVNNEVGYDIFKEYSIAVSDYMPSLKVFQIEVGKNSQAALNASLTTSLGGLRSVETITLPAFADLSCAFDHLTPLNESLRTLRFTRAFEDVGSEQMPPLNRVRALPNLTELSLHTPYETFTHFLRESNDFAPRLLRLTISSTSRRREAPCAIKDLLEVISHQFTGMQRLALRFDTRFPPETLPQTPNVAEVVHFVHIEPILGCKTITHFAVTHPLPLVVREKDVVKLASSWPSLRSMVLCDDPQVEGFWEIHDQLNLRALLPLSRSCPLLEELRMRVVADIRSENSTEEEIVPFRRLTTFSPGNQTLFFEKVDVIGVAMFLSQLLPTSCEIKFDTCWDPEGKAMMTWNGTWSEVKKGLAYIEEYEKRGKDRKCWKQVEVAKKPS</sequence>
<dbReference type="Gene3D" id="3.80.10.10">
    <property type="entry name" value="Ribonuclease Inhibitor"/>
    <property type="match status" value="1"/>
</dbReference>